<dbReference type="EMBL" id="DACXIC010000003">
    <property type="protein sequence ID" value="HAU4355465.1"/>
    <property type="molecule type" value="Genomic_DNA"/>
</dbReference>
<accession>A0A2U4E2L1</accession>
<organism evidence="4 5">
    <name type="scientific">Klebsiella oxytoca</name>
    <dbReference type="NCBI Taxonomy" id="571"/>
    <lineage>
        <taxon>Bacteria</taxon>
        <taxon>Pseudomonadati</taxon>
        <taxon>Pseudomonadota</taxon>
        <taxon>Gammaproteobacteria</taxon>
        <taxon>Enterobacterales</taxon>
        <taxon>Enterobacteriaceae</taxon>
        <taxon>Klebsiella/Raoultella group</taxon>
        <taxon>Klebsiella</taxon>
    </lineage>
</organism>
<gene>
    <name evidence="4" type="ORF">F6W21_03880</name>
</gene>
<dbReference type="SUPFAM" id="SSF55729">
    <property type="entry name" value="Acyl-CoA N-acyltransferases (Nat)"/>
    <property type="match status" value="1"/>
</dbReference>
<dbReference type="PANTHER" id="PTHR43877:SF2">
    <property type="entry name" value="AMINOALKYLPHOSPHONATE N-ACETYLTRANSFERASE-RELATED"/>
    <property type="match status" value="1"/>
</dbReference>
<evidence type="ECO:0000259" key="3">
    <source>
        <dbReference type="PROSITE" id="PS51186"/>
    </source>
</evidence>
<dbReference type="PRINTS" id="PR01754">
    <property type="entry name" value="SACTRNSFRASE"/>
</dbReference>
<dbReference type="InterPro" id="IPR050832">
    <property type="entry name" value="Bact_Acetyltransf"/>
</dbReference>
<keyword evidence="2" id="KW-0012">Acyltransferase</keyword>
<comment type="caution">
    <text evidence="4">The sequence shown here is derived from an EMBL/GenBank/DDBJ whole genome shotgun (WGS) entry which is preliminary data.</text>
</comment>
<keyword evidence="1" id="KW-0808">Transferase</keyword>
<dbReference type="InterPro" id="IPR008125">
    <property type="entry name" value="Streptothricin_AcTrfase"/>
</dbReference>
<dbReference type="AlphaFoldDB" id="A0A2U4E2L1"/>
<protein>
    <submittedName>
        <fullName evidence="4">GNAT family N-acetyltransferase</fullName>
    </submittedName>
</protein>
<reference evidence="4" key="2">
    <citation type="submission" date="2019-09" db="EMBL/GenBank/DDBJ databases">
        <authorList>
            <consortium name="NCBI Pathogen Detection Project"/>
        </authorList>
    </citation>
    <scope>NUCLEOTIDE SEQUENCE</scope>
    <source>
        <strain evidence="4">AUSMDU00005748</strain>
    </source>
</reference>
<dbReference type="RefSeq" id="WP_004112983.1">
    <property type="nucleotide sequence ID" value="NZ_ABFNOZ020000013.1"/>
</dbReference>
<dbReference type="Proteomes" id="UP000868497">
    <property type="component" value="Unassembled WGS sequence"/>
</dbReference>
<dbReference type="InterPro" id="IPR016181">
    <property type="entry name" value="Acyl_CoA_acyltransferase"/>
</dbReference>
<evidence type="ECO:0000313" key="4">
    <source>
        <dbReference type="EMBL" id="HAU4355465.1"/>
    </source>
</evidence>
<dbReference type="OrthoDB" id="9800193at2"/>
<dbReference type="Pfam" id="PF00583">
    <property type="entry name" value="Acetyltransf_1"/>
    <property type="match status" value="1"/>
</dbReference>
<evidence type="ECO:0000256" key="2">
    <source>
        <dbReference type="ARBA" id="ARBA00023315"/>
    </source>
</evidence>
<dbReference type="InterPro" id="IPR000182">
    <property type="entry name" value="GNAT_dom"/>
</dbReference>
<evidence type="ECO:0000256" key="1">
    <source>
        <dbReference type="ARBA" id="ARBA00022679"/>
    </source>
</evidence>
<feature type="domain" description="N-acetyltransferase" evidence="3">
    <location>
        <begin position="21"/>
        <end position="175"/>
    </location>
</feature>
<dbReference type="GeneID" id="93284960"/>
<name>A0A2U4E2L1_KLEOX</name>
<dbReference type="CDD" id="cd04301">
    <property type="entry name" value="NAT_SF"/>
    <property type="match status" value="1"/>
</dbReference>
<dbReference type="Gene3D" id="3.40.630.30">
    <property type="match status" value="1"/>
</dbReference>
<reference evidence="4" key="1">
    <citation type="journal article" date="2018" name="Genome Biol.">
        <title>SKESA: strategic k-mer extension for scrupulous assemblies.</title>
        <authorList>
            <person name="Souvorov A."/>
            <person name="Agarwala R."/>
            <person name="Lipman D.J."/>
        </authorList>
    </citation>
    <scope>NUCLEOTIDE SEQUENCE</scope>
    <source>
        <strain evidence="4">AUSMDU00005748</strain>
    </source>
</reference>
<dbReference type="GO" id="GO:0016747">
    <property type="term" value="F:acyltransferase activity, transferring groups other than amino-acyl groups"/>
    <property type="evidence" value="ECO:0007669"/>
    <property type="project" value="InterPro"/>
</dbReference>
<dbReference type="PROSITE" id="PS51186">
    <property type="entry name" value="GNAT"/>
    <property type="match status" value="1"/>
</dbReference>
<proteinExistence type="predicted"/>
<sequence length="175" mass="19831">MQIRKGLNSDLARLEYCDFSFTVSQVARGPFINNDLKIETLPCAYNKTYELDIQTLENHCINPDAIFLIAETEAGQVAGFITASLSWNRFISVDYIAIESSHRRAGAANKLMAAAHIWARSMNAAGLKLETQNVNVPACLFYRNYGFTLGGYDRYLYNALAEKDEIALFWYYMLN</sequence>
<dbReference type="PANTHER" id="PTHR43877">
    <property type="entry name" value="AMINOALKYLPHOSPHONATE N-ACETYLTRANSFERASE-RELATED-RELATED"/>
    <property type="match status" value="1"/>
</dbReference>
<evidence type="ECO:0000313" key="5">
    <source>
        <dbReference type="Proteomes" id="UP000868497"/>
    </source>
</evidence>